<name>A0A8T0D8C4_9TREM</name>
<organism evidence="1 2">
    <name type="scientific">Paragonimus westermani</name>
    <dbReference type="NCBI Taxonomy" id="34504"/>
    <lineage>
        <taxon>Eukaryota</taxon>
        <taxon>Metazoa</taxon>
        <taxon>Spiralia</taxon>
        <taxon>Lophotrochozoa</taxon>
        <taxon>Platyhelminthes</taxon>
        <taxon>Trematoda</taxon>
        <taxon>Digenea</taxon>
        <taxon>Plagiorchiida</taxon>
        <taxon>Troglotremata</taxon>
        <taxon>Troglotrematidae</taxon>
        <taxon>Paragonimus</taxon>
    </lineage>
</organism>
<evidence type="ECO:0000313" key="2">
    <source>
        <dbReference type="Proteomes" id="UP000699462"/>
    </source>
</evidence>
<dbReference type="Gene3D" id="1.10.20.120">
    <property type="match status" value="1"/>
</dbReference>
<dbReference type="AlphaFoldDB" id="A0A8T0D8C4"/>
<keyword evidence="2" id="KW-1185">Reference proteome</keyword>
<dbReference type="EMBL" id="JTDF01016029">
    <property type="protein sequence ID" value="KAF8562907.1"/>
    <property type="molecule type" value="Genomic_DNA"/>
</dbReference>
<sequence>AVREQKLYLYDSERTLTWLCGRVAQVAKGISNLENHSAVQQVRQHASFDGINMSGSVVPEFTADSAEARLLLNNTLSSDTCQRFAYQMIADCLPSALATALADRLGFSIAGENNVGAVSFGDVENINPTSLKAAPAQFVSAQPNEDYSNTLKTNNSTKSIDVSSYLFPWCGYGLTNVESVLTNDYDDYPLNLVTES</sequence>
<dbReference type="Proteomes" id="UP000699462">
    <property type="component" value="Unassembled WGS sequence"/>
</dbReference>
<reference evidence="1 2" key="1">
    <citation type="submission" date="2019-07" db="EMBL/GenBank/DDBJ databases">
        <title>Annotation for the trematode Paragonimus westermani.</title>
        <authorList>
            <person name="Choi Y.-J."/>
        </authorList>
    </citation>
    <scope>NUCLEOTIDE SEQUENCE [LARGE SCALE GENOMIC DNA]</scope>
    <source>
        <strain evidence="1">180907_Pwestermani</strain>
    </source>
</reference>
<dbReference type="OrthoDB" id="29098at2759"/>
<proteinExistence type="predicted"/>
<gene>
    <name evidence="1" type="ORF">P879_11416</name>
</gene>
<protein>
    <submittedName>
        <fullName evidence="1">Uncharacterized protein</fullName>
    </submittedName>
</protein>
<accession>A0A8T0D8C4</accession>
<evidence type="ECO:0000313" key="1">
    <source>
        <dbReference type="EMBL" id="KAF8562907.1"/>
    </source>
</evidence>
<comment type="caution">
    <text evidence="1">The sequence shown here is derived from an EMBL/GenBank/DDBJ whole genome shotgun (WGS) entry which is preliminary data.</text>
</comment>
<feature type="non-terminal residue" evidence="1">
    <location>
        <position position="1"/>
    </location>
</feature>